<dbReference type="PROSITE" id="PS00109">
    <property type="entry name" value="PROTEIN_KINASE_TYR"/>
    <property type="match status" value="1"/>
</dbReference>
<dbReference type="PROSITE" id="PS51450">
    <property type="entry name" value="LRR"/>
    <property type="match status" value="1"/>
</dbReference>
<keyword evidence="20" id="KW-0675">Receptor</keyword>
<keyword evidence="15" id="KW-0611">Plant defense</keyword>
<evidence type="ECO:0000256" key="13">
    <source>
        <dbReference type="ARBA" id="ARBA00022741"/>
    </source>
</evidence>
<dbReference type="InterPro" id="IPR008266">
    <property type="entry name" value="Tyr_kinase_AS"/>
</dbReference>
<keyword evidence="18 25" id="KW-0472">Membrane</keyword>
<dbReference type="Gene3D" id="1.10.510.10">
    <property type="entry name" value="Transferase(Phosphotransferase) domain 1"/>
    <property type="match status" value="1"/>
</dbReference>
<accession>A0AAN9LVS2</accession>
<evidence type="ECO:0000256" key="10">
    <source>
        <dbReference type="ARBA" id="ARBA00022692"/>
    </source>
</evidence>
<organism evidence="27 28">
    <name type="scientific">Canavalia gladiata</name>
    <name type="common">Sword bean</name>
    <name type="synonym">Dolichos gladiatus</name>
    <dbReference type="NCBI Taxonomy" id="3824"/>
    <lineage>
        <taxon>Eukaryota</taxon>
        <taxon>Viridiplantae</taxon>
        <taxon>Streptophyta</taxon>
        <taxon>Embryophyta</taxon>
        <taxon>Tracheophyta</taxon>
        <taxon>Spermatophyta</taxon>
        <taxon>Magnoliopsida</taxon>
        <taxon>eudicotyledons</taxon>
        <taxon>Gunneridae</taxon>
        <taxon>Pentapetalae</taxon>
        <taxon>rosids</taxon>
        <taxon>fabids</taxon>
        <taxon>Fabales</taxon>
        <taxon>Fabaceae</taxon>
        <taxon>Papilionoideae</taxon>
        <taxon>50 kb inversion clade</taxon>
        <taxon>NPAAA clade</taxon>
        <taxon>indigoferoid/millettioid clade</taxon>
        <taxon>Phaseoleae</taxon>
        <taxon>Canavalia</taxon>
    </lineage>
</organism>
<evidence type="ECO:0000256" key="3">
    <source>
        <dbReference type="ARBA" id="ARBA00004479"/>
    </source>
</evidence>
<dbReference type="FunFam" id="3.80.10.10:FF:000041">
    <property type="entry name" value="LRR receptor-like serine/threonine-protein kinase ERECTA"/>
    <property type="match status" value="1"/>
</dbReference>
<evidence type="ECO:0000256" key="6">
    <source>
        <dbReference type="ARBA" id="ARBA00022525"/>
    </source>
</evidence>
<dbReference type="PANTHER" id="PTHR48053:SF126">
    <property type="entry name" value="MDIS1-INTERACTING RECEPTOR LIKE KINASE 2-LIKE ISOFORM X1"/>
    <property type="match status" value="1"/>
</dbReference>
<dbReference type="AlphaFoldDB" id="A0AAN9LVS2"/>
<proteinExistence type="inferred from homology"/>
<dbReference type="GO" id="GO:0016020">
    <property type="term" value="C:membrane"/>
    <property type="evidence" value="ECO:0007669"/>
    <property type="project" value="UniProtKB-SubCell"/>
</dbReference>
<dbReference type="EC" id="2.7.11.1" evidence="4"/>
<dbReference type="PANTHER" id="PTHR48053">
    <property type="entry name" value="LEUCINE RICH REPEAT FAMILY PROTEIN, EXPRESSED"/>
    <property type="match status" value="1"/>
</dbReference>
<evidence type="ECO:0000256" key="19">
    <source>
        <dbReference type="ARBA" id="ARBA00023157"/>
    </source>
</evidence>
<keyword evidence="14" id="KW-0418">Kinase</keyword>
<reference evidence="27 28" key="1">
    <citation type="submission" date="2024-01" db="EMBL/GenBank/DDBJ databases">
        <title>The genomes of 5 underutilized Papilionoideae crops provide insights into root nodulation and disease resistanc.</title>
        <authorList>
            <person name="Jiang F."/>
        </authorList>
    </citation>
    <scope>NUCLEOTIDE SEQUENCE [LARGE SCALE GENOMIC DNA]</scope>
    <source>
        <strain evidence="27">LVBAO_FW01</strain>
        <tissue evidence="27">Leaves</tissue>
    </source>
</reference>
<keyword evidence="13" id="KW-0547">Nucleotide-binding</keyword>
<dbReference type="InterPro" id="IPR003591">
    <property type="entry name" value="Leu-rich_rpt_typical-subtyp"/>
</dbReference>
<evidence type="ECO:0000256" key="23">
    <source>
        <dbReference type="ARBA" id="ARBA00047899"/>
    </source>
</evidence>
<dbReference type="PRINTS" id="PR00019">
    <property type="entry name" value="LEURICHRPT"/>
</dbReference>
<comment type="caution">
    <text evidence="27">The sequence shown here is derived from an EMBL/GenBank/DDBJ whole genome shotgun (WGS) entry which is preliminary data.</text>
</comment>
<keyword evidence="28" id="KW-1185">Reference proteome</keyword>
<keyword evidence="7" id="KW-0723">Serine/threonine-protein kinase</keyword>
<feature type="transmembrane region" description="Helical" evidence="25">
    <location>
        <begin position="80"/>
        <end position="100"/>
    </location>
</feature>
<dbReference type="SMART" id="SM00369">
    <property type="entry name" value="LRR_TYP"/>
    <property type="match status" value="6"/>
</dbReference>
<evidence type="ECO:0000256" key="22">
    <source>
        <dbReference type="ARBA" id="ARBA00038043"/>
    </source>
</evidence>
<dbReference type="SUPFAM" id="SSF52058">
    <property type="entry name" value="L domain-like"/>
    <property type="match status" value="1"/>
</dbReference>
<comment type="catalytic activity">
    <reaction evidence="24">
        <text>L-seryl-[protein] + ATP = O-phospho-L-seryl-[protein] + ADP + H(+)</text>
        <dbReference type="Rhea" id="RHEA:17989"/>
        <dbReference type="Rhea" id="RHEA-COMP:9863"/>
        <dbReference type="Rhea" id="RHEA-COMP:11604"/>
        <dbReference type="ChEBI" id="CHEBI:15378"/>
        <dbReference type="ChEBI" id="CHEBI:29999"/>
        <dbReference type="ChEBI" id="CHEBI:30616"/>
        <dbReference type="ChEBI" id="CHEBI:83421"/>
        <dbReference type="ChEBI" id="CHEBI:456216"/>
        <dbReference type="EC" id="2.7.11.1"/>
    </reaction>
</comment>
<dbReference type="Gene3D" id="3.80.10.10">
    <property type="entry name" value="Ribonuclease Inhibitor"/>
    <property type="match status" value="2"/>
</dbReference>
<keyword evidence="8" id="KW-0433">Leucine-rich repeat</keyword>
<dbReference type="Pfam" id="PF23598">
    <property type="entry name" value="LRR_14"/>
    <property type="match status" value="1"/>
</dbReference>
<comment type="similarity">
    <text evidence="22">Belongs to the polygalacturonase-inhibiting protein family.</text>
</comment>
<evidence type="ECO:0000256" key="7">
    <source>
        <dbReference type="ARBA" id="ARBA00022527"/>
    </source>
</evidence>
<evidence type="ECO:0000256" key="5">
    <source>
        <dbReference type="ARBA" id="ARBA00022512"/>
    </source>
</evidence>
<dbReference type="GO" id="GO:0006952">
    <property type="term" value="P:defense response"/>
    <property type="evidence" value="ECO:0007669"/>
    <property type="project" value="UniProtKB-KW"/>
</dbReference>
<dbReference type="InterPro" id="IPR032675">
    <property type="entry name" value="LRR_dom_sf"/>
</dbReference>
<keyword evidence="6" id="KW-0964">Secreted</keyword>
<comment type="catalytic activity">
    <reaction evidence="23">
        <text>L-threonyl-[protein] + ATP = O-phospho-L-threonyl-[protein] + ADP + H(+)</text>
        <dbReference type="Rhea" id="RHEA:46608"/>
        <dbReference type="Rhea" id="RHEA-COMP:11060"/>
        <dbReference type="Rhea" id="RHEA-COMP:11605"/>
        <dbReference type="ChEBI" id="CHEBI:15378"/>
        <dbReference type="ChEBI" id="CHEBI:30013"/>
        <dbReference type="ChEBI" id="CHEBI:30616"/>
        <dbReference type="ChEBI" id="CHEBI:61977"/>
        <dbReference type="ChEBI" id="CHEBI:456216"/>
        <dbReference type="EC" id="2.7.11.1"/>
    </reaction>
</comment>
<evidence type="ECO:0000256" key="8">
    <source>
        <dbReference type="ARBA" id="ARBA00022614"/>
    </source>
</evidence>
<evidence type="ECO:0000256" key="11">
    <source>
        <dbReference type="ARBA" id="ARBA00022729"/>
    </source>
</evidence>
<protein>
    <recommendedName>
        <fullName evidence="4">non-specific serine/threonine protein kinase</fullName>
        <ecNumber evidence="4">2.7.11.1</ecNumber>
    </recommendedName>
</protein>
<evidence type="ECO:0000256" key="17">
    <source>
        <dbReference type="ARBA" id="ARBA00022989"/>
    </source>
</evidence>
<evidence type="ECO:0000313" key="28">
    <source>
        <dbReference type="Proteomes" id="UP001367508"/>
    </source>
</evidence>
<dbReference type="GO" id="GO:0004674">
    <property type="term" value="F:protein serine/threonine kinase activity"/>
    <property type="evidence" value="ECO:0007669"/>
    <property type="project" value="UniProtKB-KW"/>
</dbReference>
<dbReference type="InterPro" id="IPR000719">
    <property type="entry name" value="Prot_kinase_dom"/>
</dbReference>
<dbReference type="EMBL" id="JAYMYQ010000004">
    <property type="protein sequence ID" value="KAK7340523.1"/>
    <property type="molecule type" value="Genomic_DNA"/>
</dbReference>
<dbReference type="PROSITE" id="PS50011">
    <property type="entry name" value="PROTEIN_KINASE_DOM"/>
    <property type="match status" value="1"/>
</dbReference>
<evidence type="ECO:0000256" key="18">
    <source>
        <dbReference type="ARBA" id="ARBA00023136"/>
    </source>
</evidence>
<evidence type="ECO:0000256" key="1">
    <source>
        <dbReference type="ARBA" id="ARBA00004170"/>
    </source>
</evidence>
<keyword evidence="16" id="KW-0067">ATP-binding</keyword>
<keyword evidence="21" id="KW-0325">Glycoprotein</keyword>
<evidence type="ECO:0000259" key="26">
    <source>
        <dbReference type="PROSITE" id="PS50011"/>
    </source>
</evidence>
<keyword evidence="9" id="KW-0808">Transferase</keyword>
<evidence type="ECO:0000256" key="15">
    <source>
        <dbReference type="ARBA" id="ARBA00022821"/>
    </source>
</evidence>
<feature type="domain" description="Protein kinase" evidence="26">
    <location>
        <begin position="182"/>
        <end position="635"/>
    </location>
</feature>
<evidence type="ECO:0000256" key="2">
    <source>
        <dbReference type="ARBA" id="ARBA00004191"/>
    </source>
</evidence>
<evidence type="ECO:0000256" key="9">
    <source>
        <dbReference type="ARBA" id="ARBA00022679"/>
    </source>
</evidence>
<keyword evidence="19" id="KW-1015">Disulfide bond</keyword>
<evidence type="ECO:0000256" key="20">
    <source>
        <dbReference type="ARBA" id="ARBA00023170"/>
    </source>
</evidence>
<evidence type="ECO:0000256" key="14">
    <source>
        <dbReference type="ARBA" id="ARBA00022777"/>
    </source>
</evidence>
<dbReference type="InterPro" id="IPR001611">
    <property type="entry name" value="Leu-rich_rpt"/>
</dbReference>
<keyword evidence="17 25" id="KW-1133">Transmembrane helix</keyword>
<evidence type="ECO:0000313" key="27">
    <source>
        <dbReference type="EMBL" id="KAK7340523.1"/>
    </source>
</evidence>
<keyword evidence="11" id="KW-0732">Signal</keyword>
<keyword evidence="5" id="KW-0134">Cell wall</keyword>
<evidence type="ECO:0000256" key="21">
    <source>
        <dbReference type="ARBA" id="ARBA00023180"/>
    </source>
</evidence>
<evidence type="ECO:0000256" key="4">
    <source>
        <dbReference type="ARBA" id="ARBA00012513"/>
    </source>
</evidence>
<dbReference type="InterPro" id="IPR055414">
    <property type="entry name" value="LRR_R13L4/SHOC2-like"/>
</dbReference>
<evidence type="ECO:0000256" key="12">
    <source>
        <dbReference type="ARBA" id="ARBA00022737"/>
    </source>
</evidence>
<name>A0AAN9LVS2_CANGL</name>
<dbReference type="FunFam" id="3.80.10.10:FF:000400">
    <property type="entry name" value="Nuclear pore complex protein NUP107"/>
    <property type="match status" value="1"/>
</dbReference>
<sequence length="660" mass="73406">MSSHMRRSSQWSQRLKANGNFKPLTVKVWNDNKRVKKEHVSHTTLMFRTFLKQTIVSLYWFHTQFKHFGQQRMLTSVSYLYGNTFHFVVISCLIVIMGSVSELEAASDPLKLQLDQEANAILASAWWNTSYYNYNNISTRCEWYGIVCNSAGSIIEITFHGSPPYIGDTQFAKLNISTFRNLERLDVSGIGLRGNIPPEIGGLFKLTYLDMSFNSLQGQIPASLGNLTQLQTLIISHYSIQGPIPHEFQFLQNLITLDLSWNSINGSLPISLPNLTKLQSLIISNNNIHGSIPHELRFLQNLTTLDLSSNSINGTLSISLANLTNISNNQLTGSISSNFSQLTNLEELRLDNNAISGNLVPFAVGGLANLTTVVLSHNLIYGEIPPKLAYFPNLHVLDLSYNNITGTVPLDIINIAVVDISYNHLKGPIPDGLGPSALRGNKDVCSDNSSIQSHFKFLPFMARKRKRVNIVKGTAHALSYLHHDCTPPIVHRDISTSNVLLNSEWEPCVSDFGTARLLNHDSSNPTIVAGTIGYIAPELAYTMVVSEKCDVYSFGVVALETLVGRHPKEILSSIQSTTHGVTLCEVLDQRLPQPTMSVLLDIVRVAAVAFACLDPNPCSRPTMKSVIQCLLHQFTPLSIPLREISLQQLMSQELRLYFKF</sequence>
<dbReference type="SUPFAM" id="SSF56112">
    <property type="entry name" value="Protein kinase-like (PK-like)"/>
    <property type="match status" value="1"/>
</dbReference>
<evidence type="ECO:0000256" key="24">
    <source>
        <dbReference type="ARBA" id="ARBA00048679"/>
    </source>
</evidence>
<dbReference type="Proteomes" id="UP001367508">
    <property type="component" value="Unassembled WGS sequence"/>
</dbReference>
<dbReference type="InterPro" id="IPR011009">
    <property type="entry name" value="Kinase-like_dom_sf"/>
</dbReference>
<gene>
    <name evidence="27" type="ORF">VNO77_21229</name>
</gene>
<dbReference type="GO" id="GO:0005524">
    <property type="term" value="F:ATP binding"/>
    <property type="evidence" value="ECO:0007669"/>
    <property type="project" value="UniProtKB-KW"/>
</dbReference>
<dbReference type="Pfam" id="PF00069">
    <property type="entry name" value="Pkinase"/>
    <property type="match status" value="1"/>
</dbReference>
<keyword evidence="10 25" id="KW-0812">Transmembrane</keyword>
<evidence type="ECO:0000256" key="16">
    <source>
        <dbReference type="ARBA" id="ARBA00022840"/>
    </source>
</evidence>
<keyword evidence="12" id="KW-0677">Repeat</keyword>
<evidence type="ECO:0000256" key="25">
    <source>
        <dbReference type="SAM" id="Phobius"/>
    </source>
</evidence>
<dbReference type="InterPro" id="IPR051716">
    <property type="entry name" value="Plant_RL_S/T_kinase"/>
</dbReference>
<comment type="subcellular location">
    <subcellularLocation>
        <location evidence="1">Membrane</location>
        <topology evidence="1">Peripheral membrane protein</topology>
    </subcellularLocation>
    <subcellularLocation>
        <location evidence="3">Membrane</location>
        <topology evidence="3">Single-pass type I membrane protein</topology>
    </subcellularLocation>
    <subcellularLocation>
        <location evidence="2">Secreted</location>
        <location evidence="2">Cell wall</location>
    </subcellularLocation>
</comment>